<dbReference type="SUPFAM" id="SSF51905">
    <property type="entry name" value="FAD/NAD(P)-binding domain"/>
    <property type="match status" value="1"/>
</dbReference>
<evidence type="ECO:0000256" key="2">
    <source>
        <dbReference type="ARBA" id="ARBA00023002"/>
    </source>
</evidence>
<dbReference type="InterPro" id="IPR003953">
    <property type="entry name" value="FAD-dep_OxRdtase_2_FAD-bd"/>
</dbReference>
<evidence type="ECO:0000313" key="6">
    <source>
        <dbReference type="Proteomes" id="UP000193040"/>
    </source>
</evidence>
<dbReference type="SMART" id="SM00567">
    <property type="entry name" value="EZ_HEAT"/>
    <property type="match status" value="4"/>
</dbReference>
<evidence type="ECO:0000259" key="3">
    <source>
        <dbReference type="Pfam" id="PF00890"/>
    </source>
</evidence>
<dbReference type="GO" id="GO:0005886">
    <property type="term" value="C:plasma membrane"/>
    <property type="evidence" value="ECO:0007669"/>
    <property type="project" value="TreeGrafter"/>
</dbReference>
<evidence type="ECO:0000313" key="5">
    <source>
        <dbReference type="EMBL" id="ORJ58088.1"/>
    </source>
</evidence>
<dbReference type="NCBIfam" id="NF010374">
    <property type="entry name" value="PRK13800.1"/>
    <property type="match status" value="1"/>
</dbReference>
<dbReference type="Pfam" id="PF13646">
    <property type="entry name" value="HEAT_2"/>
    <property type="match status" value="1"/>
</dbReference>
<accession>A0A1X0XZ50</accession>
<dbReference type="InterPro" id="IPR004155">
    <property type="entry name" value="PBS_lyase_HEAT"/>
</dbReference>
<dbReference type="EMBL" id="MZZM01000025">
    <property type="protein sequence ID" value="ORJ58088.1"/>
    <property type="molecule type" value="Genomic_DNA"/>
</dbReference>
<sequence>MQIPDPAAPERLDCDVLVIGGGTAGTMAALSAAEAGAQVLLLEKAHVRHSGALAMGMDGVNNAVIPGKAEPEDYVAEITRANDGIVNQRTIYQTATRGFAMVQRLERYGVKFEKDEHGEYAVRRVHRSGSYVLPMPEGKDVKKALYRVLRQRSMREKIRIENRLMPVRVLTDPDDAGRAVGAAALNTRTGEFVAVGAKTVILATGACGRLGLPASGYLYGTYENPTNAGDGYAMAYHAGAELSGIECFQINPLIKDYNGPACAYVANPFGGYQVNAAGERFVDSDYWSGQMISEVKREIDSARGPIYLKVSHLPDETLTALENILHTTERPTRGTFHANRGHDYRTHDIEMHISEIGLCSGHSASGVWVDEHARTTVPGLYAAGDLACVPHNYMIGAFVFGDLAGTHAASLRTEVAAPQQLPQDQLREAHELIYRPLRHPDGPPQPQVEYKLRRFVNDYVAPPKTAAKLSIAVRTFDRMRAEIAELGARTPHELMRAVEVSFIRDCAEMAARSSLTRTESRWGLYHERADLPVRDDSDWGYHLNLRKAPDGDMVFLKRPVAPYLVSVPELDGLPPADQAVHPVQQPPLVGGKAPATAATRITAAATASEPPSPRIAEVLALEEPTIADLRPYLADTDPRVRRTAVATLTEHIPDGYAPALFAALDDADAGVRRTSAAGIRELVEVLPEPAGAEPYLASPDTVVRAAAVYLLAARRVGAAGHYRRALDDPDHRVRSEAVRALVSIDDVVGVERAARDESREVRIAAAAGLATLRAGGAAVRALIGDLDPLVRAAALTALAELGCSQDDLVAVERSLRAPAWQIREGAARALAAAATESAVPLLAEALSDAHLDVRKAAVLSLTRWAGNAAARDALGRALKDSDADVRAYARRALDSAAAGG</sequence>
<feature type="domain" description="FAD-dependent oxidoreductase 2 FAD-binding" evidence="3">
    <location>
        <begin position="15"/>
        <end position="389"/>
    </location>
</feature>
<dbReference type="SUPFAM" id="SSF48371">
    <property type="entry name" value="ARM repeat"/>
    <property type="match status" value="1"/>
</dbReference>
<keyword evidence="2" id="KW-0560">Oxidoreductase</keyword>
<dbReference type="Proteomes" id="UP000193040">
    <property type="component" value="Unassembled WGS sequence"/>
</dbReference>
<dbReference type="GO" id="GO:0009055">
    <property type="term" value="F:electron transfer activity"/>
    <property type="evidence" value="ECO:0007669"/>
    <property type="project" value="TreeGrafter"/>
</dbReference>
<dbReference type="PRINTS" id="PR00368">
    <property type="entry name" value="FADPNR"/>
</dbReference>
<dbReference type="SUPFAM" id="SSF46977">
    <property type="entry name" value="Succinate dehydrogenase/fumarate reductase flavoprotein C-terminal domain"/>
    <property type="match status" value="1"/>
</dbReference>
<dbReference type="STRING" id="1784.VC42_25115"/>
<dbReference type="InterPro" id="IPR030664">
    <property type="entry name" value="SdhA/FrdA/AprA"/>
</dbReference>
<evidence type="ECO:0000256" key="1">
    <source>
        <dbReference type="ARBA" id="ARBA00022630"/>
    </source>
</evidence>
<dbReference type="RefSeq" id="WP_084952556.1">
    <property type="nucleotide sequence ID" value="NZ_MZZM01000025.1"/>
</dbReference>
<reference evidence="5 6" key="1">
    <citation type="submission" date="2017-03" db="EMBL/GenBank/DDBJ databases">
        <title>Genomic insights into Mycobacterium simiae human colonization.</title>
        <authorList>
            <person name="Steffani J.L."/>
            <person name="Brunck M.E."/>
            <person name="Cruz E."/>
            <person name="Montiel R."/>
            <person name="Barona F."/>
        </authorList>
    </citation>
    <scope>NUCLEOTIDE SEQUENCE [LARGE SCALE GENOMIC DNA]</scope>
    <source>
        <strain evidence="5 6">MsiGto</strain>
    </source>
</reference>
<dbReference type="GO" id="GO:0009061">
    <property type="term" value="P:anaerobic respiration"/>
    <property type="evidence" value="ECO:0007669"/>
    <property type="project" value="TreeGrafter"/>
</dbReference>
<keyword evidence="1" id="KW-0285">Flavoprotein</keyword>
<dbReference type="GO" id="GO:0000104">
    <property type="term" value="F:succinate dehydrogenase activity"/>
    <property type="evidence" value="ECO:0007669"/>
    <property type="project" value="TreeGrafter"/>
</dbReference>
<dbReference type="InterPro" id="IPR036188">
    <property type="entry name" value="FAD/NAD-bd_sf"/>
</dbReference>
<dbReference type="GO" id="GO:0050660">
    <property type="term" value="F:flavin adenine dinucleotide binding"/>
    <property type="evidence" value="ECO:0007669"/>
    <property type="project" value="TreeGrafter"/>
</dbReference>
<proteinExistence type="predicted"/>
<comment type="caution">
    <text evidence="5">The sequence shown here is derived from an EMBL/GenBank/DDBJ whole genome shotgun (WGS) entry which is preliminary data.</text>
</comment>
<organism evidence="5 6">
    <name type="scientific">Mycobacterium simiae</name>
    <name type="common">Mycobacterium habana</name>
    <dbReference type="NCBI Taxonomy" id="1784"/>
    <lineage>
        <taxon>Bacteria</taxon>
        <taxon>Bacillati</taxon>
        <taxon>Actinomycetota</taxon>
        <taxon>Actinomycetes</taxon>
        <taxon>Mycobacteriales</taxon>
        <taxon>Mycobacteriaceae</taxon>
        <taxon>Mycobacterium</taxon>
        <taxon>Mycobacterium simiae complex</taxon>
    </lineage>
</organism>
<evidence type="ECO:0000259" key="4">
    <source>
        <dbReference type="Pfam" id="PF02910"/>
    </source>
</evidence>
<dbReference type="NCBIfam" id="NF006131">
    <property type="entry name" value="PRK08275.1"/>
    <property type="match status" value="1"/>
</dbReference>
<dbReference type="InterPro" id="IPR016024">
    <property type="entry name" value="ARM-type_fold"/>
</dbReference>
<dbReference type="AlphaFoldDB" id="A0A1X0XZ50"/>
<dbReference type="PANTHER" id="PTHR11632">
    <property type="entry name" value="SUCCINATE DEHYDROGENASE 2 FLAVOPROTEIN SUBUNIT"/>
    <property type="match status" value="1"/>
</dbReference>
<name>A0A1X0XZ50_MYCSI</name>
<dbReference type="InterPro" id="IPR037099">
    <property type="entry name" value="Fum_R/Succ_DH_flav-like_C_sf"/>
</dbReference>
<dbReference type="Gene3D" id="3.50.50.60">
    <property type="entry name" value="FAD/NAD(P)-binding domain"/>
    <property type="match status" value="2"/>
</dbReference>
<dbReference type="PANTHER" id="PTHR11632:SF73">
    <property type="entry name" value="BLR3196 PROTEIN"/>
    <property type="match status" value="1"/>
</dbReference>
<feature type="domain" description="Fumarate reductase/succinate dehydrogenase flavoprotein-like C-terminal" evidence="4">
    <location>
        <begin position="451"/>
        <end position="563"/>
    </location>
</feature>
<keyword evidence="6" id="KW-1185">Reference proteome</keyword>
<dbReference type="Pfam" id="PF00890">
    <property type="entry name" value="FAD_binding_2"/>
    <property type="match status" value="1"/>
</dbReference>
<dbReference type="Pfam" id="PF02910">
    <property type="entry name" value="Succ_DH_flav_C"/>
    <property type="match status" value="1"/>
</dbReference>
<dbReference type="InterPro" id="IPR015939">
    <property type="entry name" value="Fum_Rdtase/Succ_DH_flav-like_C"/>
</dbReference>
<protein>
    <submittedName>
        <fullName evidence="5">Fumarate reductase/succinate dehydrogenase flavoprotein subunit</fullName>
    </submittedName>
</protein>
<dbReference type="Gene3D" id="1.25.10.10">
    <property type="entry name" value="Leucine-rich Repeat Variant"/>
    <property type="match status" value="3"/>
</dbReference>
<gene>
    <name evidence="5" type="ORF">B5M45_21220</name>
</gene>
<dbReference type="InterPro" id="IPR011989">
    <property type="entry name" value="ARM-like"/>
</dbReference>
<dbReference type="PRINTS" id="PR00411">
    <property type="entry name" value="PNDRDTASEI"/>
</dbReference>